<dbReference type="EMBL" id="NXLU01000001">
    <property type="protein sequence ID" value="RDU69844.1"/>
    <property type="molecule type" value="Genomic_DNA"/>
</dbReference>
<comment type="caution">
    <text evidence="1">The sequence shown here is derived from an EMBL/GenBank/DDBJ whole genome shotgun (WGS) entry which is preliminary data.</text>
</comment>
<evidence type="ECO:0000313" key="2">
    <source>
        <dbReference type="Proteomes" id="UP000257067"/>
    </source>
</evidence>
<name>A0A3D8IYZ3_9HELI</name>
<organism evidence="1 2">
    <name type="scientific">Helicobacter cholecystus</name>
    <dbReference type="NCBI Taxonomy" id="45498"/>
    <lineage>
        <taxon>Bacteria</taxon>
        <taxon>Pseudomonadati</taxon>
        <taxon>Campylobacterota</taxon>
        <taxon>Epsilonproteobacteria</taxon>
        <taxon>Campylobacterales</taxon>
        <taxon>Helicobacteraceae</taxon>
        <taxon>Helicobacter</taxon>
    </lineage>
</organism>
<reference evidence="1 2" key="1">
    <citation type="submission" date="2018-04" db="EMBL/GenBank/DDBJ databases">
        <title>Novel Campyloabacter and Helicobacter Species and Strains.</title>
        <authorList>
            <person name="Mannion A.J."/>
            <person name="Shen Z."/>
            <person name="Fox J.G."/>
        </authorList>
    </citation>
    <scope>NUCLEOTIDE SEQUENCE [LARGE SCALE GENOMIC DNA]</scope>
    <source>
        <strain evidence="1 2">ATCC 700242</strain>
    </source>
</reference>
<gene>
    <name evidence="1" type="ORF">CQA62_00040</name>
</gene>
<sequence length="169" mass="19079">MSPQLPQIQEILELIKEAKTYSVEMLERIEKLCSVMTQMQGRNTFVQQCLKEQAQVMKIVSEQNPEFEIFKSSKDQIQEALLHSLALTQLSERGLEILEVSANTSQEQEGIAKASLLLKSVIGCLDMLLGEKIEDFIQTTANNQNAGIQEIDAQSLQSLKHHFYLKGVK</sequence>
<dbReference type="AlphaFoldDB" id="A0A3D8IYZ3"/>
<keyword evidence="2" id="KW-1185">Reference proteome</keyword>
<dbReference type="OrthoDB" id="5325373at2"/>
<evidence type="ECO:0000313" key="1">
    <source>
        <dbReference type="EMBL" id="RDU69844.1"/>
    </source>
</evidence>
<accession>A0A3D8IYZ3</accession>
<protein>
    <submittedName>
        <fullName evidence="1">Uncharacterized protein</fullName>
    </submittedName>
</protein>
<dbReference type="Proteomes" id="UP000257067">
    <property type="component" value="Unassembled WGS sequence"/>
</dbReference>
<proteinExistence type="predicted"/>
<dbReference type="RefSeq" id="WP_104723434.1">
    <property type="nucleotide sequence ID" value="NZ_FZNE01000002.1"/>
</dbReference>